<reference evidence="2" key="1">
    <citation type="submission" date="2021-01" db="EMBL/GenBank/DDBJ databases">
        <title>Whole genome shotgun sequence of Actinoplanes rishiriensis NBRC 108556.</title>
        <authorList>
            <person name="Komaki H."/>
            <person name="Tamura T."/>
        </authorList>
    </citation>
    <scope>NUCLEOTIDE SEQUENCE</scope>
    <source>
        <strain evidence="2">NBRC 108556</strain>
    </source>
</reference>
<keyword evidence="3" id="KW-1185">Reference proteome</keyword>
<proteinExistence type="predicted"/>
<dbReference type="RefSeq" id="WP_203782066.1">
    <property type="nucleotide sequence ID" value="NZ_BOMV01000035.1"/>
</dbReference>
<dbReference type="EMBL" id="BOMV01000035">
    <property type="protein sequence ID" value="GIE95774.1"/>
    <property type="molecule type" value="Genomic_DNA"/>
</dbReference>
<dbReference type="InterPro" id="IPR004401">
    <property type="entry name" value="YbaB/EbfC"/>
</dbReference>
<dbReference type="Pfam" id="PF02575">
    <property type="entry name" value="YbaB_DNA_bd"/>
    <property type="match status" value="1"/>
</dbReference>
<evidence type="ECO:0008006" key="4">
    <source>
        <dbReference type="Google" id="ProtNLM"/>
    </source>
</evidence>
<protein>
    <recommendedName>
        <fullName evidence="4">YbaB/EbfC DNA-binding family protein</fullName>
    </recommendedName>
</protein>
<dbReference type="SUPFAM" id="SSF82607">
    <property type="entry name" value="YbaB-like"/>
    <property type="match status" value="1"/>
</dbReference>
<gene>
    <name evidence="2" type="ORF">Ari01nite_32390</name>
</gene>
<feature type="compositionally biased region" description="Polar residues" evidence="1">
    <location>
        <begin position="111"/>
        <end position="124"/>
    </location>
</feature>
<dbReference type="Gene3D" id="3.30.1310.10">
    <property type="entry name" value="Nucleoid-associated protein YbaB-like domain"/>
    <property type="match status" value="1"/>
</dbReference>
<dbReference type="GO" id="GO:0003677">
    <property type="term" value="F:DNA binding"/>
    <property type="evidence" value="ECO:0007669"/>
    <property type="project" value="InterPro"/>
</dbReference>
<dbReference type="Proteomes" id="UP000636960">
    <property type="component" value="Unassembled WGS sequence"/>
</dbReference>
<evidence type="ECO:0000256" key="1">
    <source>
        <dbReference type="SAM" id="MobiDB-lite"/>
    </source>
</evidence>
<dbReference type="InterPro" id="IPR036894">
    <property type="entry name" value="YbaB-like_sf"/>
</dbReference>
<comment type="caution">
    <text evidence="2">The sequence shown here is derived from an EMBL/GenBank/DDBJ whole genome shotgun (WGS) entry which is preliminary data.</text>
</comment>
<accession>A0A919JY26</accession>
<feature type="region of interest" description="Disordered" evidence="1">
    <location>
        <begin position="96"/>
        <end position="136"/>
    </location>
</feature>
<name>A0A919JY26_9ACTN</name>
<evidence type="ECO:0000313" key="3">
    <source>
        <dbReference type="Proteomes" id="UP000636960"/>
    </source>
</evidence>
<sequence>MPGGNLADRLAALSASATGDDGAVTVTVAGSGVVTGLRLDDAVRRLTGETLSAEIMRTMRRAQAALAEQVTAAVDETVGAGTETGRAVLGTLTGRASQPVEPAMPVMPFPTFQNVPTLPHQSPGNGWESGRDSRAR</sequence>
<evidence type="ECO:0000313" key="2">
    <source>
        <dbReference type="EMBL" id="GIE95774.1"/>
    </source>
</evidence>
<dbReference type="AlphaFoldDB" id="A0A919JY26"/>
<organism evidence="2 3">
    <name type="scientific">Paractinoplanes rishiriensis</name>
    <dbReference type="NCBI Taxonomy" id="1050105"/>
    <lineage>
        <taxon>Bacteria</taxon>
        <taxon>Bacillati</taxon>
        <taxon>Actinomycetota</taxon>
        <taxon>Actinomycetes</taxon>
        <taxon>Micromonosporales</taxon>
        <taxon>Micromonosporaceae</taxon>
        <taxon>Paractinoplanes</taxon>
    </lineage>
</organism>